<gene>
    <name evidence="3" type="ORF">SAMN05216186_11671</name>
</gene>
<dbReference type="InterPro" id="IPR003399">
    <property type="entry name" value="Mce/MlaD"/>
</dbReference>
<feature type="domain" description="Mce/MlaD" evidence="2">
    <location>
        <begin position="46"/>
        <end position="112"/>
    </location>
</feature>
<sequence>METRAHHVLIGLFTVVAVGGALLFALWLAKSSVDREFAYYDVIFNEEVSGLSPGSPVEYSGIKVGDVTQLKLDPQDPRKVLARIRVYGGTPIKQDTRARLALANITGSSLIRMYGGSPESPLLEGVDGNPPVIVADPSPISKLLANGEDLISSINELVNRASQLFSQENADRVGQTLANLEQTTAVFAAQREDLGQTLRQLGDLGRDTQAALREFTRLAHNANGLLDQEGRGLLARAEKSMAALERSTERIDLLLQGNEESLNDGLQGLGDIGPAVDELRATLSSLRSVTRRLEENPSGFLFGREKAQEFQP</sequence>
<protein>
    <submittedName>
        <fullName evidence="3">Phospholipid/cholesterol/gamma-HCH transport system substrate-binding protein</fullName>
    </submittedName>
</protein>
<keyword evidence="4" id="KW-1185">Reference proteome</keyword>
<dbReference type="AlphaFoldDB" id="A0A1G9I5C9"/>
<evidence type="ECO:0000313" key="4">
    <source>
        <dbReference type="Proteomes" id="UP000198706"/>
    </source>
</evidence>
<keyword evidence="1" id="KW-0472">Membrane</keyword>
<name>A0A1G9I5C9_9PSED</name>
<dbReference type="OrthoDB" id="9806984at2"/>
<keyword evidence="1" id="KW-1133">Transmembrane helix</keyword>
<dbReference type="STRING" id="137658.SAMN05216186_11671"/>
<organism evidence="3 4">
    <name type="scientific">Pseudomonas indica</name>
    <dbReference type="NCBI Taxonomy" id="137658"/>
    <lineage>
        <taxon>Bacteria</taxon>
        <taxon>Pseudomonadati</taxon>
        <taxon>Pseudomonadota</taxon>
        <taxon>Gammaproteobacteria</taxon>
        <taxon>Pseudomonadales</taxon>
        <taxon>Pseudomonadaceae</taxon>
        <taxon>Pseudomonas</taxon>
    </lineage>
</organism>
<dbReference type="Proteomes" id="UP000198706">
    <property type="component" value="Unassembled WGS sequence"/>
</dbReference>
<evidence type="ECO:0000259" key="2">
    <source>
        <dbReference type="Pfam" id="PF02470"/>
    </source>
</evidence>
<dbReference type="RefSeq" id="WP_084336000.1">
    <property type="nucleotide sequence ID" value="NZ_FNFD01000016.1"/>
</dbReference>
<feature type="transmembrane region" description="Helical" evidence="1">
    <location>
        <begin position="6"/>
        <end position="29"/>
    </location>
</feature>
<proteinExistence type="predicted"/>
<dbReference type="PANTHER" id="PTHR36698">
    <property type="entry name" value="BLL5892 PROTEIN"/>
    <property type="match status" value="1"/>
</dbReference>
<accession>A0A1G9I5C9</accession>
<evidence type="ECO:0000256" key="1">
    <source>
        <dbReference type="SAM" id="Phobius"/>
    </source>
</evidence>
<dbReference type="Pfam" id="PF02470">
    <property type="entry name" value="MlaD"/>
    <property type="match status" value="1"/>
</dbReference>
<dbReference type="EMBL" id="FNFD01000016">
    <property type="protein sequence ID" value="SDL20431.1"/>
    <property type="molecule type" value="Genomic_DNA"/>
</dbReference>
<reference evidence="3 4" key="1">
    <citation type="submission" date="2016-10" db="EMBL/GenBank/DDBJ databases">
        <authorList>
            <person name="de Groot N.N."/>
        </authorList>
    </citation>
    <scope>NUCLEOTIDE SEQUENCE [LARGE SCALE GENOMIC DNA]</scope>
    <source>
        <strain evidence="3 4">JCM 21544</strain>
    </source>
</reference>
<dbReference type="PANTHER" id="PTHR36698:SF2">
    <property type="entry name" value="MCE_MLAD DOMAIN-CONTAINING PROTEIN"/>
    <property type="match status" value="1"/>
</dbReference>
<keyword evidence="1" id="KW-0812">Transmembrane</keyword>
<evidence type="ECO:0000313" key="3">
    <source>
        <dbReference type="EMBL" id="SDL20431.1"/>
    </source>
</evidence>